<evidence type="ECO:0000256" key="12">
    <source>
        <dbReference type="SAM" id="Phobius"/>
    </source>
</evidence>
<dbReference type="STRING" id="675511.GCA_000341735_02003"/>
<keyword evidence="6 12" id="KW-1133">Transmembrane helix</keyword>
<feature type="domain" description="Methyl-accepting transducer" evidence="13">
    <location>
        <begin position="157"/>
        <end position="283"/>
    </location>
</feature>
<evidence type="ECO:0000256" key="7">
    <source>
        <dbReference type="ARBA" id="ARBA00023136"/>
    </source>
</evidence>
<evidence type="ECO:0000256" key="6">
    <source>
        <dbReference type="ARBA" id="ARBA00022989"/>
    </source>
</evidence>
<reference evidence="15" key="1">
    <citation type="journal article" date="2019" name="J. Bacteriol.">
        <title>A Mutagenic Screen Identifies a TonB-Dependent Receptor Required for the Lanthanide Metal Switch in the Type I Methanotroph 'Methylotuvimicrobium buryatense' 5GB1C.</title>
        <authorList>
            <person name="Groom J.D."/>
            <person name="Ford S.M."/>
            <person name="Pesesky M.W."/>
            <person name="Lidstrom M.E."/>
        </authorList>
    </citation>
    <scope>NUCLEOTIDE SEQUENCE [LARGE SCALE GENOMIC DNA]</scope>
    <source>
        <strain evidence="15">5GB1C</strain>
    </source>
</reference>
<keyword evidence="15" id="KW-1185">Reference proteome</keyword>
<evidence type="ECO:0000256" key="5">
    <source>
        <dbReference type="ARBA" id="ARBA00022692"/>
    </source>
</evidence>
<dbReference type="PROSITE" id="PS50111">
    <property type="entry name" value="CHEMOTAXIS_TRANSDUC_2"/>
    <property type="match status" value="1"/>
</dbReference>
<organism evidence="14 15">
    <name type="scientific">Methylotuvimicrobium buryatense</name>
    <name type="common">Methylomicrobium buryatense</name>
    <dbReference type="NCBI Taxonomy" id="95641"/>
    <lineage>
        <taxon>Bacteria</taxon>
        <taxon>Pseudomonadati</taxon>
        <taxon>Pseudomonadota</taxon>
        <taxon>Gammaproteobacteria</taxon>
        <taxon>Methylococcales</taxon>
        <taxon>Methylococcaceae</taxon>
        <taxon>Methylotuvimicrobium</taxon>
    </lineage>
</organism>
<sequence length="403" mass="44292">MSFSDNTPKIAANGKFAFYSMPTGLGLLGGGVAIWQGAFNLVGFIALGILTATGFVIGLALFKRQQESLKRLDAQWKNDENAKLSDANAYSIELEKLIMEVIPIVIRQVGTSRAHTEQEITTLSVQFSSMVSQIDALTGRSLQGRQEDHIDSLLSGSRATLEGVIQNLNQINQAERVMIDQVRELSTYTNSLDSMAQEVRKVAEQINLLALNAAIEAARAGEHGRGFAVVADEVRKLAGFSSTTGERISRTVNEIIAAMNTTLRTAESSTESDEQNIDSADHAINRVLSDIKATLTAFKDDAAELMDNSGQIRNQIYSVLTALQFQDRVTQMLDHVEHNLEHLQNAIEKTQGAGHRRHADMINVEQTLSTMELSYTMPEELINHASATTSHDRSSYSDDLTFF</sequence>
<dbReference type="KEGG" id="mbur:EQU24_05035"/>
<dbReference type="Pfam" id="PF00015">
    <property type="entry name" value="MCPsignal"/>
    <property type="match status" value="1"/>
</dbReference>
<evidence type="ECO:0000313" key="15">
    <source>
        <dbReference type="Proteomes" id="UP000305881"/>
    </source>
</evidence>
<keyword evidence="11" id="KW-0175">Coiled coil</keyword>
<comment type="subcellular location">
    <subcellularLocation>
        <location evidence="1">Cell membrane</location>
        <topology evidence="1">Multi-pass membrane protein</topology>
    </subcellularLocation>
</comment>
<feature type="transmembrane region" description="Helical" evidence="12">
    <location>
        <begin position="41"/>
        <end position="62"/>
    </location>
</feature>
<dbReference type="RefSeq" id="WP_017840538.1">
    <property type="nucleotide sequence ID" value="NZ_CP035467.1"/>
</dbReference>
<comment type="similarity">
    <text evidence="9">Belongs to the methyl-accepting chemotaxis (MCP) protein family.</text>
</comment>
<protein>
    <recommendedName>
        <fullName evidence="13">Methyl-accepting transducer domain-containing protein</fullName>
    </recommendedName>
</protein>
<gene>
    <name evidence="14" type="ORF">EQU24_05035</name>
</gene>
<feature type="transmembrane region" description="Helical" evidence="12">
    <location>
        <begin position="16"/>
        <end position="35"/>
    </location>
</feature>
<accession>A0A4P9UNA3</accession>
<evidence type="ECO:0000256" key="8">
    <source>
        <dbReference type="ARBA" id="ARBA00023224"/>
    </source>
</evidence>
<evidence type="ECO:0000256" key="3">
    <source>
        <dbReference type="ARBA" id="ARBA00022481"/>
    </source>
</evidence>
<dbReference type="InterPro" id="IPR004089">
    <property type="entry name" value="MCPsignal_dom"/>
</dbReference>
<evidence type="ECO:0000313" key="14">
    <source>
        <dbReference type="EMBL" id="QCW81681.1"/>
    </source>
</evidence>
<dbReference type="AlphaFoldDB" id="A0A4P9UNA3"/>
<evidence type="ECO:0000256" key="10">
    <source>
        <dbReference type="PROSITE-ProRule" id="PRU00284"/>
    </source>
</evidence>
<evidence type="ECO:0000256" key="11">
    <source>
        <dbReference type="SAM" id="Coils"/>
    </source>
</evidence>
<dbReference type="Proteomes" id="UP000305881">
    <property type="component" value="Chromosome"/>
</dbReference>
<keyword evidence="8 10" id="KW-0807">Transducer</keyword>
<evidence type="ECO:0000256" key="4">
    <source>
        <dbReference type="ARBA" id="ARBA00022500"/>
    </source>
</evidence>
<keyword evidence="3" id="KW-0488">Methylation</keyword>
<dbReference type="GO" id="GO:0006935">
    <property type="term" value="P:chemotaxis"/>
    <property type="evidence" value="ECO:0007669"/>
    <property type="project" value="UniProtKB-KW"/>
</dbReference>
<dbReference type="PANTHER" id="PTHR32089:SF39">
    <property type="entry name" value="METHYL-ACCEPTING CHEMOTAXIS PROTEIN HLYB"/>
    <property type="match status" value="1"/>
</dbReference>
<dbReference type="PANTHER" id="PTHR32089">
    <property type="entry name" value="METHYL-ACCEPTING CHEMOTAXIS PROTEIN MCPB"/>
    <property type="match status" value="1"/>
</dbReference>
<dbReference type="GO" id="GO:0004888">
    <property type="term" value="F:transmembrane signaling receptor activity"/>
    <property type="evidence" value="ECO:0007669"/>
    <property type="project" value="InterPro"/>
</dbReference>
<proteinExistence type="inferred from homology"/>
<evidence type="ECO:0000256" key="1">
    <source>
        <dbReference type="ARBA" id="ARBA00004651"/>
    </source>
</evidence>
<evidence type="ECO:0000259" key="13">
    <source>
        <dbReference type="PROSITE" id="PS50111"/>
    </source>
</evidence>
<name>A0A4P9UNA3_METBY</name>
<keyword evidence="4" id="KW-0145">Chemotaxis</keyword>
<dbReference type="PRINTS" id="PR00260">
    <property type="entry name" value="CHEMTRNSDUCR"/>
</dbReference>
<keyword evidence="2" id="KW-1003">Cell membrane</keyword>
<dbReference type="OrthoDB" id="3288815at2"/>
<keyword evidence="7 12" id="KW-0472">Membrane</keyword>
<dbReference type="Gene3D" id="1.10.287.950">
    <property type="entry name" value="Methyl-accepting chemotaxis protein"/>
    <property type="match status" value="1"/>
</dbReference>
<keyword evidence="5 12" id="KW-0812">Transmembrane</keyword>
<feature type="coiled-coil region" evidence="11">
    <location>
        <begin position="326"/>
        <end position="353"/>
    </location>
</feature>
<dbReference type="EMBL" id="CP035467">
    <property type="protein sequence ID" value="QCW81681.1"/>
    <property type="molecule type" value="Genomic_DNA"/>
</dbReference>
<evidence type="ECO:0000256" key="9">
    <source>
        <dbReference type="ARBA" id="ARBA00029447"/>
    </source>
</evidence>
<evidence type="ECO:0000256" key="2">
    <source>
        <dbReference type="ARBA" id="ARBA00022475"/>
    </source>
</evidence>
<dbReference type="GO" id="GO:0007165">
    <property type="term" value="P:signal transduction"/>
    <property type="evidence" value="ECO:0007669"/>
    <property type="project" value="UniProtKB-KW"/>
</dbReference>
<dbReference type="SUPFAM" id="SSF58104">
    <property type="entry name" value="Methyl-accepting chemotaxis protein (MCP) signaling domain"/>
    <property type="match status" value="1"/>
</dbReference>
<dbReference type="SMART" id="SM00283">
    <property type="entry name" value="MA"/>
    <property type="match status" value="1"/>
</dbReference>
<dbReference type="InterPro" id="IPR004090">
    <property type="entry name" value="Chemotax_Me-accpt_rcpt"/>
</dbReference>
<dbReference type="GO" id="GO:0005886">
    <property type="term" value="C:plasma membrane"/>
    <property type="evidence" value="ECO:0007669"/>
    <property type="project" value="UniProtKB-SubCell"/>
</dbReference>